<evidence type="ECO:0000313" key="2">
    <source>
        <dbReference type="EMBL" id="GAA3513621.1"/>
    </source>
</evidence>
<feature type="transmembrane region" description="Helical" evidence="1">
    <location>
        <begin position="97"/>
        <end position="114"/>
    </location>
</feature>
<sequence>MVAAMIRGMAEEEPTARARQVVARKRVFYVVAALLFIAGVVAAAWAVLSGNGAGIFISGILIVPSVFLVLLPLMTGRYINDFDSGRQRSARRRTSELSLISSLALIIASVISLVSSEPGSRYTPVWWVVLIISGSLAIIAIVRLLRARGA</sequence>
<gene>
    <name evidence="2" type="ORF">GCM10022262_41750</name>
</gene>
<dbReference type="EMBL" id="BAABBA010000046">
    <property type="protein sequence ID" value="GAA3513621.1"/>
    <property type="molecule type" value="Genomic_DNA"/>
</dbReference>
<feature type="transmembrane region" description="Helical" evidence="1">
    <location>
        <begin position="27"/>
        <end position="48"/>
    </location>
</feature>
<protein>
    <recommendedName>
        <fullName evidence="4">DUF2178 domain-containing protein</fullName>
    </recommendedName>
</protein>
<evidence type="ECO:0008006" key="4">
    <source>
        <dbReference type="Google" id="ProtNLM"/>
    </source>
</evidence>
<dbReference type="Proteomes" id="UP001499841">
    <property type="component" value="Unassembled WGS sequence"/>
</dbReference>
<feature type="transmembrane region" description="Helical" evidence="1">
    <location>
        <begin position="126"/>
        <end position="145"/>
    </location>
</feature>
<evidence type="ECO:0000313" key="3">
    <source>
        <dbReference type="Proteomes" id="UP001499841"/>
    </source>
</evidence>
<name>A0ABP6US11_9MICO</name>
<proteinExistence type="predicted"/>
<feature type="transmembrane region" description="Helical" evidence="1">
    <location>
        <begin position="54"/>
        <end position="76"/>
    </location>
</feature>
<comment type="caution">
    <text evidence="2">The sequence shown here is derived from an EMBL/GenBank/DDBJ whole genome shotgun (WGS) entry which is preliminary data.</text>
</comment>
<keyword evidence="3" id="KW-1185">Reference proteome</keyword>
<evidence type="ECO:0000256" key="1">
    <source>
        <dbReference type="SAM" id="Phobius"/>
    </source>
</evidence>
<organism evidence="2 3">
    <name type="scientific">Georgenia daeguensis</name>
    <dbReference type="NCBI Taxonomy" id="908355"/>
    <lineage>
        <taxon>Bacteria</taxon>
        <taxon>Bacillati</taxon>
        <taxon>Actinomycetota</taxon>
        <taxon>Actinomycetes</taxon>
        <taxon>Micrococcales</taxon>
        <taxon>Bogoriellaceae</taxon>
        <taxon>Georgenia</taxon>
    </lineage>
</organism>
<keyword evidence="1" id="KW-0812">Transmembrane</keyword>
<accession>A0ABP6US11</accession>
<keyword evidence="1" id="KW-0472">Membrane</keyword>
<reference evidence="3" key="1">
    <citation type="journal article" date="2019" name="Int. J. Syst. Evol. Microbiol.">
        <title>The Global Catalogue of Microorganisms (GCM) 10K type strain sequencing project: providing services to taxonomists for standard genome sequencing and annotation.</title>
        <authorList>
            <consortium name="The Broad Institute Genomics Platform"/>
            <consortium name="The Broad Institute Genome Sequencing Center for Infectious Disease"/>
            <person name="Wu L."/>
            <person name="Ma J."/>
        </authorList>
    </citation>
    <scope>NUCLEOTIDE SEQUENCE [LARGE SCALE GENOMIC DNA]</scope>
    <source>
        <strain evidence="3">JCM 17459</strain>
    </source>
</reference>
<keyword evidence="1" id="KW-1133">Transmembrane helix</keyword>